<protein>
    <submittedName>
        <fullName evidence="2">Uncharacterized protein</fullName>
    </submittedName>
</protein>
<keyword evidence="3" id="KW-1185">Reference proteome</keyword>
<evidence type="ECO:0000256" key="1">
    <source>
        <dbReference type="SAM" id="MobiDB-lite"/>
    </source>
</evidence>
<name>A0A1Y1ITL0_KLENI</name>
<dbReference type="Proteomes" id="UP000054558">
    <property type="component" value="Unassembled WGS sequence"/>
</dbReference>
<evidence type="ECO:0000313" key="2">
    <source>
        <dbReference type="EMBL" id="GAQ93422.1"/>
    </source>
</evidence>
<organism evidence="2 3">
    <name type="scientific">Klebsormidium nitens</name>
    <name type="common">Green alga</name>
    <name type="synonym">Ulothrix nitens</name>
    <dbReference type="NCBI Taxonomy" id="105231"/>
    <lineage>
        <taxon>Eukaryota</taxon>
        <taxon>Viridiplantae</taxon>
        <taxon>Streptophyta</taxon>
        <taxon>Klebsormidiophyceae</taxon>
        <taxon>Klebsormidiales</taxon>
        <taxon>Klebsormidiaceae</taxon>
        <taxon>Klebsormidium</taxon>
    </lineage>
</organism>
<feature type="non-terminal residue" evidence="2">
    <location>
        <position position="272"/>
    </location>
</feature>
<reference evidence="2 3" key="1">
    <citation type="journal article" date="2014" name="Nat. Commun.">
        <title>Klebsormidium flaccidum genome reveals primary factors for plant terrestrial adaptation.</title>
        <authorList>
            <person name="Hori K."/>
            <person name="Maruyama F."/>
            <person name="Fujisawa T."/>
            <person name="Togashi T."/>
            <person name="Yamamoto N."/>
            <person name="Seo M."/>
            <person name="Sato S."/>
            <person name="Yamada T."/>
            <person name="Mori H."/>
            <person name="Tajima N."/>
            <person name="Moriyama T."/>
            <person name="Ikeuchi M."/>
            <person name="Watanabe M."/>
            <person name="Wada H."/>
            <person name="Kobayashi K."/>
            <person name="Saito M."/>
            <person name="Masuda T."/>
            <person name="Sasaki-Sekimoto Y."/>
            <person name="Mashiguchi K."/>
            <person name="Awai K."/>
            <person name="Shimojima M."/>
            <person name="Masuda S."/>
            <person name="Iwai M."/>
            <person name="Nobusawa T."/>
            <person name="Narise T."/>
            <person name="Kondo S."/>
            <person name="Saito H."/>
            <person name="Sato R."/>
            <person name="Murakawa M."/>
            <person name="Ihara Y."/>
            <person name="Oshima-Yamada Y."/>
            <person name="Ohtaka K."/>
            <person name="Satoh M."/>
            <person name="Sonobe K."/>
            <person name="Ishii M."/>
            <person name="Ohtani R."/>
            <person name="Kanamori-Sato M."/>
            <person name="Honoki R."/>
            <person name="Miyazaki D."/>
            <person name="Mochizuki H."/>
            <person name="Umetsu J."/>
            <person name="Higashi K."/>
            <person name="Shibata D."/>
            <person name="Kamiya Y."/>
            <person name="Sato N."/>
            <person name="Nakamura Y."/>
            <person name="Tabata S."/>
            <person name="Ida S."/>
            <person name="Kurokawa K."/>
            <person name="Ohta H."/>
        </authorList>
    </citation>
    <scope>NUCLEOTIDE SEQUENCE [LARGE SCALE GENOMIC DNA]</scope>
    <source>
        <strain evidence="2 3">NIES-2285</strain>
    </source>
</reference>
<dbReference type="EMBL" id="DF238463">
    <property type="protein sequence ID" value="GAQ93422.1"/>
    <property type="molecule type" value="Genomic_DNA"/>
</dbReference>
<proteinExistence type="predicted"/>
<sequence>MIYAPSVPQIADNHNAEHNVPFKRGKPLRGLKASEDLYDPEIPNLGALLSHLPGTYHSDRRAGFHRSPRIDNRGSKPAMLINGRVVHNLLLDGGAEAAITGRSSAAAMGITPDMIDRNAIVFRTCTGALTERLDQTKEPVSFVLNPDTPDELIIMAHVVIVNQNVPDTVIGMSVMGPAELTPDMRRKRAKYYVERGQAARNIRSLATPDRPPPVIRDPEYRHLRPLATVLVDKKEALATPDPGMVVVELFSGLMATTEALLRQGVTIRKVYA</sequence>
<gene>
    <name evidence="2" type="ORF">KFL_015140010</name>
</gene>
<accession>A0A1Y1ITL0</accession>
<feature type="region of interest" description="Disordered" evidence="1">
    <location>
        <begin position="1"/>
        <end position="23"/>
    </location>
</feature>
<evidence type="ECO:0000313" key="3">
    <source>
        <dbReference type="Proteomes" id="UP000054558"/>
    </source>
</evidence>
<dbReference type="AlphaFoldDB" id="A0A1Y1ITL0"/>